<accession>A0A8X6IIP2</accession>
<protein>
    <submittedName>
        <fullName evidence="1">Uncharacterized protein</fullName>
    </submittedName>
</protein>
<evidence type="ECO:0000313" key="2">
    <source>
        <dbReference type="Proteomes" id="UP000887116"/>
    </source>
</evidence>
<name>A0A8X6IIP2_TRICU</name>
<gene>
    <name evidence="1" type="ORF">TNCT_433771</name>
</gene>
<proteinExistence type="predicted"/>
<dbReference type="Proteomes" id="UP000887116">
    <property type="component" value="Unassembled WGS sequence"/>
</dbReference>
<dbReference type="EMBL" id="BMAO01021858">
    <property type="protein sequence ID" value="GFQ77910.1"/>
    <property type="molecule type" value="Genomic_DNA"/>
</dbReference>
<organism evidence="1 2">
    <name type="scientific">Trichonephila clavata</name>
    <name type="common">Joro spider</name>
    <name type="synonym">Nephila clavata</name>
    <dbReference type="NCBI Taxonomy" id="2740835"/>
    <lineage>
        <taxon>Eukaryota</taxon>
        <taxon>Metazoa</taxon>
        <taxon>Ecdysozoa</taxon>
        <taxon>Arthropoda</taxon>
        <taxon>Chelicerata</taxon>
        <taxon>Arachnida</taxon>
        <taxon>Araneae</taxon>
        <taxon>Araneomorphae</taxon>
        <taxon>Entelegynae</taxon>
        <taxon>Araneoidea</taxon>
        <taxon>Nephilidae</taxon>
        <taxon>Trichonephila</taxon>
    </lineage>
</organism>
<sequence>MYPTFYFNNNSTKALLSSKSVLGVADLAPPKAFQKICSVEFRSEDLAGLSFLNLQVFQNQPSHVWKRVIGHKIGMGVNCPFEKTHTGF</sequence>
<evidence type="ECO:0000313" key="1">
    <source>
        <dbReference type="EMBL" id="GFQ77910.1"/>
    </source>
</evidence>
<keyword evidence="2" id="KW-1185">Reference proteome</keyword>
<dbReference type="AlphaFoldDB" id="A0A8X6IIP2"/>
<reference evidence="1" key="1">
    <citation type="submission" date="2020-07" db="EMBL/GenBank/DDBJ databases">
        <title>Multicomponent nature underlies the extraordinary mechanical properties of spider dragline silk.</title>
        <authorList>
            <person name="Kono N."/>
            <person name="Nakamura H."/>
            <person name="Mori M."/>
            <person name="Yoshida Y."/>
            <person name="Ohtoshi R."/>
            <person name="Malay A.D."/>
            <person name="Moran D.A.P."/>
            <person name="Tomita M."/>
            <person name="Numata K."/>
            <person name="Arakawa K."/>
        </authorList>
    </citation>
    <scope>NUCLEOTIDE SEQUENCE</scope>
</reference>
<comment type="caution">
    <text evidence="1">The sequence shown here is derived from an EMBL/GenBank/DDBJ whole genome shotgun (WGS) entry which is preliminary data.</text>
</comment>